<evidence type="ECO:0000259" key="4">
    <source>
        <dbReference type="Pfam" id="PF25973"/>
    </source>
</evidence>
<organism evidence="5 6">
    <name type="scientific">Crenobacter luteus</name>
    <dbReference type="NCBI Taxonomy" id="1452487"/>
    <lineage>
        <taxon>Bacteria</taxon>
        <taxon>Pseudomonadati</taxon>
        <taxon>Pseudomonadota</taxon>
        <taxon>Betaproteobacteria</taxon>
        <taxon>Neisseriales</taxon>
        <taxon>Neisseriaceae</taxon>
        <taxon>Crenobacter</taxon>
    </lineage>
</organism>
<evidence type="ECO:0000259" key="3">
    <source>
        <dbReference type="Pfam" id="PF25967"/>
    </source>
</evidence>
<gene>
    <name evidence="5" type="ORF">AVW16_03670</name>
</gene>
<dbReference type="InterPro" id="IPR058647">
    <property type="entry name" value="BSH_CzcB-like"/>
</dbReference>
<evidence type="ECO:0000313" key="5">
    <source>
        <dbReference type="EMBL" id="KZE24929.1"/>
    </source>
</evidence>
<feature type="coiled-coil region" evidence="2">
    <location>
        <begin position="136"/>
        <end position="167"/>
    </location>
</feature>
<dbReference type="RefSeq" id="WP_066614827.1">
    <property type="nucleotide sequence ID" value="NZ_LQQU01000060.1"/>
</dbReference>
<dbReference type="PROSITE" id="PS51257">
    <property type="entry name" value="PROKAR_LIPOPROTEIN"/>
    <property type="match status" value="1"/>
</dbReference>
<dbReference type="Pfam" id="PF25967">
    <property type="entry name" value="RND-MFP_C"/>
    <property type="match status" value="1"/>
</dbReference>
<dbReference type="OrthoDB" id="9806939at2"/>
<feature type="domain" description="Multidrug resistance protein MdtA-like C-terminal permuted SH3" evidence="3">
    <location>
        <begin position="276"/>
        <end position="333"/>
    </location>
</feature>
<dbReference type="InterPro" id="IPR058627">
    <property type="entry name" value="MdtA-like_C"/>
</dbReference>
<evidence type="ECO:0000256" key="1">
    <source>
        <dbReference type="ARBA" id="ARBA00009477"/>
    </source>
</evidence>
<sequence>MRSILLLLLPLAVAACSKGDAARKPAGPPAVTVSVARAAPAELVDTARAYAEVESGNAPEVAAEVAGRVLAIVVKEGQAVAAGAPLARLEAADLADARRAADAEVARLSALAAQAGAQFRRDQSLEQQGFISPAALDKSRAELAALNAQLAAARAEAQQRARDAARAWVRAPLAGVVEEKFVNVGDYVPAGKALFRVAGDGAARVKFALAGEAGERLAVGQTVRVDGRDGEGRVVALASTLDAASRARVAYAEFPALPLRVGEALNVVVELSRRRALAVPAGALVDRPKGRVAFVVDGETAREVRVTTGLAADGRVEVLAGLKAGDTVAVDGAGFLADKARVKLAEPARAEGGA</sequence>
<dbReference type="STRING" id="1452487.AVW16_03670"/>
<keyword evidence="6" id="KW-1185">Reference proteome</keyword>
<dbReference type="Gene3D" id="1.10.287.470">
    <property type="entry name" value="Helix hairpin bin"/>
    <property type="match status" value="1"/>
</dbReference>
<dbReference type="AlphaFoldDB" id="A0A165EJW0"/>
<accession>A0A165EJW0</accession>
<dbReference type="GO" id="GO:0015562">
    <property type="term" value="F:efflux transmembrane transporter activity"/>
    <property type="evidence" value="ECO:0007669"/>
    <property type="project" value="TreeGrafter"/>
</dbReference>
<comment type="caution">
    <text evidence="5">The sequence shown here is derived from an EMBL/GenBank/DDBJ whole genome shotgun (WGS) entry which is preliminary data.</text>
</comment>
<dbReference type="EMBL" id="LQQU01000060">
    <property type="protein sequence ID" value="KZE24929.1"/>
    <property type="molecule type" value="Genomic_DNA"/>
</dbReference>
<comment type="similarity">
    <text evidence="1">Belongs to the membrane fusion protein (MFP) (TC 8.A.1) family.</text>
</comment>
<dbReference type="InterPro" id="IPR006143">
    <property type="entry name" value="RND_pump_MFP"/>
</dbReference>
<protein>
    <submittedName>
        <fullName evidence="5">Uncharacterized protein</fullName>
    </submittedName>
</protein>
<dbReference type="PANTHER" id="PTHR30469:SF15">
    <property type="entry name" value="HLYD FAMILY OF SECRETION PROTEINS"/>
    <property type="match status" value="1"/>
</dbReference>
<keyword evidence="2" id="KW-0175">Coiled coil</keyword>
<feature type="domain" description="CzcB-like barrel-sandwich hybrid" evidence="4">
    <location>
        <begin position="60"/>
        <end position="198"/>
    </location>
</feature>
<dbReference type="GO" id="GO:1990281">
    <property type="term" value="C:efflux pump complex"/>
    <property type="evidence" value="ECO:0007669"/>
    <property type="project" value="TreeGrafter"/>
</dbReference>
<proteinExistence type="inferred from homology"/>
<name>A0A165EJW0_9NEIS</name>
<evidence type="ECO:0000313" key="6">
    <source>
        <dbReference type="Proteomes" id="UP000076625"/>
    </source>
</evidence>
<dbReference type="Pfam" id="PF25973">
    <property type="entry name" value="BSH_CzcB"/>
    <property type="match status" value="1"/>
</dbReference>
<dbReference type="Proteomes" id="UP000076625">
    <property type="component" value="Unassembled WGS sequence"/>
</dbReference>
<dbReference type="SUPFAM" id="SSF111369">
    <property type="entry name" value="HlyD-like secretion proteins"/>
    <property type="match status" value="1"/>
</dbReference>
<dbReference type="Gene3D" id="2.40.420.20">
    <property type="match status" value="1"/>
</dbReference>
<evidence type="ECO:0000256" key="2">
    <source>
        <dbReference type="SAM" id="Coils"/>
    </source>
</evidence>
<dbReference type="Gene3D" id="2.40.50.100">
    <property type="match status" value="1"/>
</dbReference>
<dbReference type="Gene3D" id="2.40.30.170">
    <property type="match status" value="1"/>
</dbReference>
<reference evidence="6" key="1">
    <citation type="submission" date="2016-01" db="EMBL/GenBank/DDBJ databases">
        <title>Draft genome of Chromobacterium sp. F49.</title>
        <authorList>
            <person name="Hong K.W."/>
        </authorList>
    </citation>
    <scope>NUCLEOTIDE SEQUENCE [LARGE SCALE GENOMIC DNA]</scope>
    <source>
        <strain evidence="6">CN10</strain>
    </source>
</reference>
<dbReference type="PANTHER" id="PTHR30469">
    <property type="entry name" value="MULTIDRUG RESISTANCE PROTEIN MDTA"/>
    <property type="match status" value="1"/>
</dbReference>
<dbReference type="NCBIfam" id="TIGR01730">
    <property type="entry name" value="RND_mfp"/>
    <property type="match status" value="1"/>
</dbReference>